<dbReference type="AlphaFoldDB" id="A0A5Q2MW37"/>
<dbReference type="Proteomes" id="UP000366051">
    <property type="component" value="Chromosome"/>
</dbReference>
<protein>
    <submittedName>
        <fullName evidence="3">Copper amine oxidase N-terminal domain-containing protein</fullName>
    </submittedName>
</protein>
<feature type="domain" description="Copper amine oxidase-like N-terminal" evidence="2">
    <location>
        <begin position="45"/>
        <end position="135"/>
    </location>
</feature>
<sequence>MKRVKSSILFTLAFLFITFHSVQALEPEVIVDVVPEQYPLYEDKIEAMILQERALVPLREAAEKLGYHIEWNGEERKVFVQKDNTEIVLFIDSTEALVNGERKSLDVPPILIDNRTYAPIRFLAEETNYNVHYSRRYVQFGYAPEVFVTFYTMVPDEEWEIIYHDSDNYSQQGCDEMPSSYCYQSLNAQGQTVRNIRIGSSLAEVKKAYGIPRNKSIDEHGSGTLAYAGPFTPQSGDFNEMQFHFENGIVIEHIVPYGN</sequence>
<gene>
    <name evidence="3" type="ORF">FTV88_0288</name>
</gene>
<evidence type="ECO:0000259" key="2">
    <source>
        <dbReference type="Pfam" id="PF07833"/>
    </source>
</evidence>
<keyword evidence="1" id="KW-0732">Signal</keyword>
<feature type="chain" id="PRO_5024310729" evidence="1">
    <location>
        <begin position="25"/>
        <end position="259"/>
    </location>
</feature>
<dbReference type="Gene3D" id="3.30.457.10">
    <property type="entry name" value="Copper amine oxidase-like, N-terminal domain"/>
    <property type="match status" value="1"/>
</dbReference>
<evidence type="ECO:0000313" key="4">
    <source>
        <dbReference type="Proteomes" id="UP000366051"/>
    </source>
</evidence>
<keyword evidence="4" id="KW-1185">Reference proteome</keyword>
<proteinExistence type="predicted"/>
<dbReference type="SUPFAM" id="SSF55383">
    <property type="entry name" value="Copper amine oxidase, domain N"/>
    <property type="match status" value="1"/>
</dbReference>
<evidence type="ECO:0000313" key="3">
    <source>
        <dbReference type="EMBL" id="QGG46467.1"/>
    </source>
</evidence>
<reference evidence="4" key="1">
    <citation type="submission" date="2019-11" db="EMBL/GenBank/DDBJ databases">
        <title>Genome sequence of Heliorestis convoluta strain HH, an alkaliphilic and minimalistic phototrophic bacterium from a soda lake in Egypt.</title>
        <authorList>
            <person name="Dewey E.D."/>
            <person name="Stokes L.M."/>
            <person name="Burchell B.M."/>
            <person name="Shaffer K.N."/>
            <person name="Huntington A.M."/>
            <person name="Baker J.M."/>
            <person name="Nadendla S."/>
            <person name="Giglio M.G."/>
            <person name="Touchman J.W."/>
            <person name="Blankenship R.E."/>
            <person name="Madigan M.T."/>
            <person name="Sattley W.M."/>
        </authorList>
    </citation>
    <scope>NUCLEOTIDE SEQUENCE [LARGE SCALE GENOMIC DNA]</scope>
    <source>
        <strain evidence="4">HH</strain>
    </source>
</reference>
<evidence type="ECO:0000256" key="1">
    <source>
        <dbReference type="SAM" id="SignalP"/>
    </source>
</evidence>
<dbReference type="Pfam" id="PF07833">
    <property type="entry name" value="Cu_amine_oxidN1"/>
    <property type="match status" value="1"/>
</dbReference>
<dbReference type="EMBL" id="CP045875">
    <property type="protein sequence ID" value="QGG46467.1"/>
    <property type="molecule type" value="Genomic_DNA"/>
</dbReference>
<accession>A0A5Q2MW37</accession>
<organism evidence="3 4">
    <name type="scientific">Heliorestis convoluta</name>
    <dbReference type="NCBI Taxonomy" id="356322"/>
    <lineage>
        <taxon>Bacteria</taxon>
        <taxon>Bacillati</taxon>
        <taxon>Bacillota</taxon>
        <taxon>Clostridia</taxon>
        <taxon>Eubacteriales</taxon>
        <taxon>Heliobacteriaceae</taxon>
        <taxon>Heliorestis</taxon>
    </lineage>
</organism>
<dbReference type="InterPro" id="IPR036582">
    <property type="entry name" value="Mao_N_sf"/>
</dbReference>
<name>A0A5Q2MW37_9FIRM</name>
<dbReference type="KEGG" id="hcv:FTV88_0288"/>
<dbReference type="InterPro" id="IPR012854">
    <property type="entry name" value="Cu_amine_oxidase-like_N"/>
</dbReference>
<dbReference type="OrthoDB" id="268113at2"/>
<feature type="signal peptide" evidence="1">
    <location>
        <begin position="1"/>
        <end position="24"/>
    </location>
</feature>